<evidence type="ECO:0000259" key="3">
    <source>
        <dbReference type="Pfam" id="PF23166"/>
    </source>
</evidence>
<evidence type="ECO:0000313" key="5">
    <source>
        <dbReference type="Proteomes" id="UP000834106"/>
    </source>
</evidence>
<protein>
    <recommendedName>
        <fullName evidence="3">Alpha-glucan water dikinase-like N-terminal Ig-like domain-containing protein</fullName>
    </recommendedName>
</protein>
<sequence>MSTVVIPPLFCHPRLNRPTYPSFGKARFFYLNYTRSPSPIFNGACILSSRHLNPAKALPLRASSTDTAIFETTESSDVVFSETFQLKRPEKVEGKITIRLENGKDDESWQLTVGCGIPGKWILHWGVNYIDDVGRDWDQPPPDMRPPGSVAIKDYAIETPLEKLLASSEGEEIYKVKIDFNTNSSIAAINFVLKDEETGSWYQHRGRDFKVPLIDYLQDDGNIVRAKQGLGIWPGCLNLSIPYIIPFVLQLILGVPSNQFIDTMHSSMLVDMLRLRTRQ</sequence>
<dbReference type="InterPro" id="IPR056301">
    <property type="entry name" value="GWD-like_N_Ig"/>
</dbReference>
<organism evidence="4 5">
    <name type="scientific">Fraxinus pennsylvanica</name>
    <dbReference type="NCBI Taxonomy" id="56036"/>
    <lineage>
        <taxon>Eukaryota</taxon>
        <taxon>Viridiplantae</taxon>
        <taxon>Streptophyta</taxon>
        <taxon>Embryophyta</taxon>
        <taxon>Tracheophyta</taxon>
        <taxon>Spermatophyta</taxon>
        <taxon>Magnoliopsida</taxon>
        <taxon>eudicotyledons</taxon>
        <taxon>Gunneridae</taxon>
        <taxon>Pentapetalae</taxon>
        <taxon>asterids</taxon>
        <taxon>lamiids</taxon>
        <taxon>Lamiales</taxon>
        <taxon>Oleaceae</taxon>
        <taxon>Oleeae</taxon>
        <taxon>Fraxinus</taxon>
    </lineage>
</organism>
<reference evidence="4" key="1">
    <citation type="submission" date="2023-05" db="EMBL/GenBank/DDBJ databases">
        <authorList>
            <person name="Huff M."/>
        </authorList>
    </citation>
    <scope>NUCLEOTIDE SEQUENCE</scope>
</reference>
<dbReference type="EMBL" id="OU503040">
    <property type="protein sequence ID" value="CAI9761778.1"/>
    <property type="molecule type" value="Genomic_DNA"/>
</dbReference>
<keyword evidence="5" id="KW-1185">Reference proteome</keyword>
<evidence type="ECO:0000256" key="2">
    <source>
        <dbReference type="ARBA" id="ARBA00023277"/>
    </source>
</evidence>
<evidence type="ECO:0000256" key="1">
    <source>
        <dbReference type="ARBA" id="ARBA00022723"/>
    </source>
</evidence>
<feature type="domain" description="Alpha-glucan water dikinase-like N-terminal Ig-like" evidence="3">
    <location>
        <begin position="87"/>
        <end position="213"/>
    </location>
</feature>
<dbReference type="GO" id="GO:0046872">
    <property type="term" value="F:metal ion binding"/>
    <property type="evidence" value="ECO:0007669"/>
    <property type="project" value="UniProtKB-KW"/>
</dbReference>
<accession>A0AAD1Z3R1</accession>
<proteinExistence type="predicted"/>
<keyword evidence="2" id="KW-0119">Carbohydrate metabolism</keyword>
<dbReference type="PANTHER" id="PTHR46999">
    <property type="entry name" value="ALPHA-GLUCAN WATER DIKINASE 1, CHLOROPLASTIC-RELATED"/>
    <property type="match status" value="1"/>
</dbReference>
<evidence type="ECO:0000313" key="4">
    <source>
        <dbReference type="EMBL" id="CAI9761778.1"/>
    </source>
</evidence>
<dbReference type="AlphaFoldDB" id="A0AAD1Z3R1"/>
<gene>
    <name evidence="4" type="ORF">FPE_LOCUS9208</name>
</gene>
<dbReference type="Proteomes" id="UP000834106">
    <property type="component" value="Chromosome 5"/>
</dbReference>
<dbReference type="Pfam" id="PF23166">
    <property type="entry name" value="Ig_N_CWD1"/>
    <property type="match status" value="1"/>
</dbReference>
<name>A0AAD1Z3R1_9LAMI</name>
<keyword evidence="1" id="KW-0479">Metal-binding</keyword>